<accession>A0A0L0G413</accession>
<gene>
    <name evidence="1" type="ORF">SARC_03966</name>
</gene>
<dbReference type="Gene3D" id="3.30.420.10">
    <property type="entry name" value="Ribonuclease H-like superfamily/Ribonuclease H"/>
    <property type="match status" value="1"/>
</dbReference>
<sequence>MFKRSSYKLDSVAADFVGDHKDPITVSDIFDGYETSLDTKSTLYTDVGLYCVKDSALVHVLAHKVTALIYLVELSRECSVSIDTIRIAGQQHRVFSNMYQTFAPRGIILNYPKAMHVSGRDTLGECQRS</sequence>
<dbReference type="EMBL" id="KQ241809">
    <property type="protein sequence ID" value="KNC83790.1"/>
    <property type="molecule type" value="Genomic_DNA"/>
</dbReference>
<dbReference type="InterPro" id="IPR012337">
    <property type="entry name" value="RNaseH-like_sf"/>
</dbReference>
<dbReference type="PANTHER" id="PTHR10322">
    <property type="entry name" value="DNA POLYMERASE CATALYTIC SUBUNIT"/>
    <property type="match status" value="1"/>
</dbReference>
<dbReference type="Proteomes" id="UP000054560">
    <property type="component" value="Unassembled WGS sequence"/>
</dbReference>
<proteinExistence type="predicted"/>
<reference evidence="1 2" key="1">
    <citation type="submission" date="2011-02" db="EMBL/GenBank/DDBJ databases">
        <title>The Genome Sequence of Sphaeroforma arctica JP610.</title>
        <authorList>
            <consortium name="The Broad Institute Genome Sequencing Platform"/>
            <person name="Russ C."/>
            <person name="Cuomo C."/>
            <person name="Young S.K."/>
            <person name="Zeng Q."/>
            <person name="Gargeya S."/>
            <person name="Alvarado L."/>
            <person name="Berlin A."/>
            <person name="Chapman S.B."/>
            <person name="Chen Z."/>
            <person name="Freedman E."/>
            <person name="Gellesch M."/>
            <person name="Goldberg J."/>
            <person name="Griggs A."/>
            <person name="Gujja S."/>
            <person name="Heilman E."/>
            <person name="Heiman D."/>
            <person name="Howarth C."/>
            <person name="Mehta T."/>
            <person name="Neiman D."/>
            <person name="Pearson M."/>
            <person name="Roberts A."/>
            <person name="Saif S."/>
            <person name="Shea T."/>
            <person name="Shenoy N."/>
            <person name="Sisk P."/>
            <person name="Stolte C."/>
            <person name="Sykes S."/>
            <person name="White J."/>
            <person name="Yandava C."/>
            <person name="Burger G."/>
            <person name="Gray M.W."/>
            <person name="Holland P.W.H."/>
            <person name="King N."/>
            <person name="Lang F.B.F."/>
            <person name="Roger A.J."/>
            <person name="Ruiz-Trillo I."/>
            <person name="Haas B."/>
            <person name="Nusbaum C."/>
            <person name="Birren B."/>
        </authorList>
    </citation>
    <scope>NUCLEOTIDE SEQUENCE [LARGE SCALE GENOMIC DNA]</scope>
    <source>
        <strain evidence="1 2">JP610</strain>
    </source>
</reference>
<dbReference type="InterPro" id="IPR036397">
    <property type="entry name" value="RNaseH_sf"/>
</dbReference>
<dbReference type="InterPro" id="IPR050240">
    <property type="entry name" value="DNA_pol_type-B"/>
</dbReference>
<protein>
    <submittedName>
        <fullName evidence="1">Uncharacterized protein</fullName>
    </submittedName>
</protein>
<dbReference type="STRING" id="667725.A0A0L0G413"/>
<keyword evidence="2" id="KW-1185">Reference proteome</keyword>
<dbReference type="AlphaFoldDB" id="A0A0L0G413"/>
<dbReference type="GeneID" id="25904470"/>
<dbReference type="SUPFAM" id="SSF53098">
    <property type="entry name" value="Ribonuclease H-like"/>
    <property type="match status" value="1"/>
</dbReference>
<evidence type="ECO:0000313" key="1">
    <source>
        <dbReference type="EMBL" id="KNC83790.1"/>
    </source>
</evidence>
<dbReference type="GO" id="GO:0003887">
    <property type="term" value="F:DNA-directed DNA polymerase activity"/>
    <property type="evidence" value="ECO:0007669"/>
    <property type="project" value="TreeGrafter"/>
</dbReference>
<organism evidence="1 2">
    <name type="scientific">Sphaeroforma arctica JP610</name>
    <dbReference type="NCBI Taxonomy" id="667725"/>
    <lineage>
        <taxon>Eukaryota</taxon>
        <taxon>Ichthyosporea</taxon>
        <taxon>Ichthyophonida</taxon>
        <taxon>Sphaeroforma</taxon>
    </lineage>
</organism>
<dbReference type="RefSeq" id="XP_014157692.1">
    <property type="nucleotide sequence ID" value="XM_014302217.1"/>
</dbReference>
<dbReference type="PANTHER" id="PTHR10322:SF23">
    <property type="entry name" value="DNA POLYMERASE DELTA CATALYTIC SUBUNIT"/>
    <property type="match status" value="1"/>
</dbReference>
<dbReference type="GO" id="GO:0003676">
    <property type="term" value="F:nucleic acid binding"/>
    <property type="evidence" value="ECO:0007669"/>
    <property type="project" value="InterPro"/>
</dbReference>
<evidence type="ECO:0000313" key="2">
    <source>
        <dbReference type="Proteomes" id="UP000054560"/>
    </source>
</evidence>
<name>A0A0L0G413_9EUKA</name>
<dbReference type="GO" id="GO:0006261">
    <property type="term" value="P:DNA-templated DNA replication"/>
    <property type="evidence" value="ECO:0007669"/>
    <property type="project" value="TreeGrafter"/>
</dbReference>